<gene>
    <name evidence="1" type="ORF">GWK48_08950</name>
</gene>
<accession>A0A6N0NUR6</accession>
<name>A0A6N0NUR6_9CREN</name>
<keyword evidence="2" id="KW-1185">Reference proteome</keyword>
<dbReference type="EMBL" id="CP049074">
    <property type="protein sequence ID" value="QKR00482.1"/>
    <property type="molecule type" value="Genomic_DNA"/>
</dbReference>
<evidence type="ECO:0000313" key="1">
    <source>
        <dbReference type="EMBL" id="QKR00482.1"/>
    </source>
</evidence>
<dbReference type="OrthoDB" id="34311at2157"/>
<sequence>MIVQVIYNKFTPEMRRVVRKLRKFHLIDEILFYKGDRNLILADGLLAWEEGKGDPIDGIYDITILKRISEINPQISG</sequence>
<reference evidence="1 2" key="1">
    <citation type="submission" date="2020-02" db="EMBL/GenBank/DDBJ databases">
        <title>Comparative genome analysis reveals the metabolism and evolution of the thermophilic archaeal genus Metallosphaera.</title>
        <authorList>
            <person name="Jiang C."/>
        </authorList>
    </citation>
    <scope>NUCLEOTIDE SEQUENCE [LARGE SCALE GENOMIC DNA]</scope>
    <source>
        <strain evidence="1 2">Ric-A</strain>
    </source>
</reference>
<protein>
    <submittedName>
        <fullName evidence="1">Uncharacterized protein</fullName>
    </submittedName>
</protein>
<dbReference type="GeneID" id="55642068"/>
<proteinExistence type="predicted"/>
<evidence type="ECO:0000313" key="2">
    <source>
        <dbReference type="Proteomes" id="UP000509301"/>
    </source>
</evidence>
<dbReference type="KEGG" id="mten:GWK48_08950"/>
<dbReference type="AlphaFoldDB" id="A0A6N0NUR6"/>
<dbReference type="RefSeq" id="WP_174631514.1">
    <property type="nucleotide sequence ID" value="NZ_CP049074.1"/>
</dbReference>
<organism evidence="1 2">
    <name type="scientific">Metallosphaera tengchongensis</name>
    <dbReference type="NCBI Taxonomy" id="1532350"/>
    <lineage>
        <taxon>Archaea</taxon>
        <taxon>Thermoproteota</taxon>
        <taxon>Thermoprotei</taxon>
        <taxon>Sulfolobales</taxon>
        <taxon>Sulfolobaceae</taxon>
        <taxon>Metallosphaera</taxon>
    </lineage>
</organism>
<dbReference type="Proteomes" id="UP000509301">
    <property type="component" value="Chromosome"/>
</dbReference>